<dbReference type="InterPro" id="IPR002033">
    <property type="entry name" value="TatC"/>
</dbReference>
<keyword evidence="5" id="KW-0653">Protein transport</keyword>
<dbReference type="RefSeq" id="WP_263413584.1">
    <property type="nucleotide sequence ID" value="NZ_BAABBH010000001.1"/>
</dbReference>
<dbReference type="PANTHER" id="PTHR30371">
    <property type="entry name" value="SEC-INDEPENDENT PROTEIN TRANSLOCASE PROTEIN TATC"/>
    <property type="match status" value="1"/>
</dbReference>
<reference evidence="6 7" key="1">
    <citation type="submission" date="2024-12" db="EMBL/GenBank/DDBJ databases">
        <authorList>
            <person name="Lee Y."/>
        </authorList>
    </citation>
    <scope>NUCLEOTIDE SEQUENCE [LARGE SCALE GENOMIC DNA]</scope>
    <source>
        <strain evidence="6 7">03SUJ4</strain>
    </source>
</reference>
<feature type="transmembrane region" description="Helical" evidence="5">
    <location>
        <begin position="34"/>
        <end position="52"/>
    </location>
</feature>
<sequence length="260" mass="29212">MPDVIDNVKTAVSDRAELPGMSLMEHLAELRARLIHSAIALLIGFCVAYYFHERLFDIVQHPMDVAKYQLNFTHPTDGLNLYLKTALYGGGILAAPYILYQVWLFISPGLYAHEKKYVWPFMFTTVFLFLGGAWFGYHWVLPGALKVLIGDFGHRFHPIITIDDYTGFFSAIIFGLGVSFELPVVVFFLALFGITDAKFLIRNARYAILVIFIIAAIICPLPDPLSMCLFAMPMLVLYLISIGVAYMVHPARKKNLPAAA</sequence>
<name>A0ABW9KHY1_9BACT</name>
<keyword evidence="5" id="KW-0811">Translocation</keyword>
<evidence type="ECO:0000256" key="2">
    <source>
        <dbReference type="ARBA" id="ARBA00022692"/>
    </source>
</evidence>
<evidence type="ECO:0000313" key="6">
    <source>
        <dbReference type="EMBL" id="MFN2974868.1"/>
    </source>
</evidence>
<dbReference type="PANTHER" id="PTHR30371:SF0">
    <property type="entry name" value="SEC-INDEPENDENT PROTEIN TRANSLOCASE PROTEIN TATC, CHLOROPLASTIC-RELATED"/>
    <property type="match status" value="1"/>
</dbReference>
<dbReference type="Pfam" id="PF00902">
    <property type="entry name" value="TatC"/>
    <property type="match status" value="1"/>
</dbReference>
<comment type="subunit">
    <text evidence="5">Forms a complex with TatA.</text>
</comment>
<keyword evidence="2 5" id="KW-0812">Transmembrane</keyword>
<comment type="similarity">
    <text evidence="5">Belongs to the TatC family.</text>
</comment>
<keyword evidence="3 5" id="KW-1133">Transmembrane helix</keyword>
<protein>
    <recommendedName>
        <fullName evidence="5">Sec-independent protein translocase protein TatC</fullName>
    </recommendedName>
</protein>
<evidence type="ECO:0000256" key="1">
    <source>
        <dbReference type="ARBA" id="ARBA00004141"/>
    </source>
</evidence>
<dbReference type="HAMAP" id="MF_00902">
    <property type="entry name" value="TatC"/>
    <property type="match status" value="1"/>
</dbReference>
<comment type="subcellular location">
    <subcellularLocation>
        <location evidence="5">Cell membrane</location>
        <topology evidence="5">Multi-pass membrane protein</topology>
    </subcellularLocation>
    <subcellularLocation>
        <location evidence="1">Membrane</location>
        <topology evidence="1">Multi-pass membrane protein</topology>
    </subcellularLocation>
</comment>
<dbReference type="EMBL" id="JBJYXY010000001">
    <property type="protein sequence ID" value="MFN2974868.1"/>
    <property type="molecule type" value="Genomic_DNA"/>
</dbReference>
<dbReference type="Proteomes" id="UP001634747">
    <property type="component" value="Unassembled WGS sequence"/>
</dbReference>
<feature type="transmembrane region" description="Helical" evidence="5">
    <location>
        <begin position="86"/>
        <end position="106"/>
    </location>
</feature>
<comment type="caution">
    <text evidence="6">The sequence shown here is derived from an EMBL/GenBank/DDBJ whole genome shotgun (WGS) entry which is preliminary data.</text>
</comment>
<feature type="transmembrane region" description="Helical" evidence="5">
    <location>
        <begin position="229"/>
        <end position="248"/>
    </location>
</feature>
<dbReference type="NCBIfam" id="TIGR00945">
    <property type="entry name" value="tatC"/>
    <property type="match status" value="1"/>
</dbReference>
<accession>A0ABW9KHY1</accession>
<comment type="function">
    <text evidence="5">Part of the twin-arginine translocation (Tat) system that transports large folded proteins containing a characteristic twin-arginine motif in their signal peptide across membranes.</text>
</comment>
<evidence type="ECO:0000313" key="7">
    <source>
        <dbReference type="Proteomes" id="UP001634747"/>
    </source>
</evidence>
<organism evidence="6 7">
    <name type="scientific">Terriglobus aquaticus</name>
    <dbReference type="NCBI Taxonomy" id="940139"/>
    <lineage>
        <taxon>Bacteria</taxon>
        <taxon>Pseudomonadati</taxon>
        <taxon>Acidobacteriota</taxon>
        <taxon>Terriglobia</taxon>
        <taxon>Terriglobales</taxon>
        <taxon>Acidobacteriaceae</taxon>
        <taxon>Terriglobus</taxon>
    </lineage>
</organism>
<feature type="transmembrane region" description="Helical" evidence="5">
    <location>
        <begin position="168"/>
        <end position="194"/>
    </location>
</feature>
<dbReference type="PRINTS" id="PR01840">
    <property type="entry name" value="TATCFAMILY"/>
</dbReference>
<keyword evidence="5" id="KW-0813">Transport</keyword>
<proteinExistence type="inferred from homology"/>
<keyword evidence="4 5" id="KW-0472">Membrane</keyword>
<keyword evidence="7" id="KW-1185">Reference proteome</keyword>
<feature type="transmembrane region" description="Helical" evidence="5">
    <location>
        <begin position="118"/>
        <end position="137"/>
    </location>
</feature>
<evidence type="ECO:0000256" key="5">
    <source>
        <dbReference type="HAMAP-Rule" id="MF_00902"/>
    </source>
</evidence>
<gene>
    <name evidence="5 6" type="primary">tatC</name>
    <name evidence="6" type="ORF">ACK2TP_03760</name>
</gene>
<evidence type="ECO:0000256" key="3">
    <source>
        <dbReference type="ARBA" id="ARBA00022989"/>
    </source>
</evidence>
<evidence type="ECO:0000256" key="4">
    <source>
        <dbReference type="ARBA" id="ARBA00023136"/>
    </source>
</evidence>
<feature type="transmembrane region" description="Helical" evidence="5">
    <location>
        <begin position="206"/>
        <end position="223"/>
    </location>
</feature>
<keyword evidence="5" id="KW-1003">Cell membrane</keyword>